<reference evidence="2" key="1">
    <citation type="submission" date="2023-10" db="EMBL/GenBank/DDBJ databases">
        <authorList>
            <person name="Chen Y."/>
            <person name="Shah S."/>
            <person name="Dougan E. K."/>
            <person name="Thang M."/>
            <person name="Chan C."/>
        </authorList>
    </citation>
    <scope>NUCLEOTIDE SEQUENCE [LARGE SCALE GENOMIC DNA]</scope>
</reference>
<dbReference type="Proteomes" id="UP001189429">
    <property type="component" value="Unassembled WGS sequence"/>
</dbReference>
<feature type="non-terminal residue" evidence="2">
    <location>
        <position position="148"/>
    </location>
</feature>
<gene>
    <name evidence="2" type="ORF">PCOR1329_LOCUS15282</name>
</gene>
<organism evidence="2 3">
    <name type="scientific">Prorocentrum cordatum</name>
    <dbReference type="NCBI Taxonomy" id="2364126"/>
    <lineage>
        <taxon>Eukaryota</taxon>
        <taxon>Sar</taxon>
        <taxon>Alveolata</taxon>
        <taxon>Dinophyceae</taxon>
        <taxon>Prorocentrales</taxon>
        <taxon>Prorocentraceae</taxon>
        <taxon>Prorocentrum</taxon>
    </lineage>
</organism>
<evidence type="ECO:0000313" key="3">
    <source>
        <dbReference type="Proteomes" id="UP001189429"/>
    </source>
</evidence>
<keyword evidence="3" id="KW-1185">Reference proteome</keyword>
<sequence length="148" mass="15431">MRPQGKRGGADGGGRRTEEAGGSQGGNLSLAMGEKRTRNTWAGHRPVAAAPGPGAEPSRPLRGRRSPQNIRRGRDEDEGRGGGGTGRAPAARAQAHGGERPARLSVAARGGLPPSPYPPLRVADQYWITSSAPRPDSSSQRWNSTVAP</sequence>
<dbReference type="EMBL" id="CAUYUJ010004612">
    <property type="protein sequence ID" value="CAK0810272.1"/>
    <property type="molecule type" value="Genomic_DNA"/>
</dbReference>
<feature type="compositionally biased region" description="Polar residues" evidence="1">
    <location>
        <begin position="127"/>
        <end position="148"/>
    </location>
</feature>
<comment type="caution">
    <text evidence="2">The sequence shown here is derived from an EMBL/GenBank/DDBJ whole genome shotgun (WGS) entry which is preliminary data.</text>
</comment>
<evidence type="ECO:0000313" key="2">
    <source>
        <dbReference type="EMBL" id="CAK0810272.1"/>
    </source>
</evidence>
<evidence type="ECO:0000256" key="1">
    <source>
        <dbReference type="SAM" id="MobiDB-lite"/>
    </source>
</evidence>
<proteinExistence type="predicted"/>
<name>A0ABN9QVD0_9DINO</name>
<feature type="compositionally biased region" description="Low complexity" evidence="1">
    <location>
        <begin position="42"/>
        <end position="60"/>
    </location>
</feature>
<protein>
    <submittedName>
        <fullName evidence="2">Uncharacterized protein</fullName>
    </submittedName>
</protein>
<feature type="compositionally biased region" description="Low complexity" evidence="1">
    <location>
        <begin position="87"/>
        <end position="96"/>
    </location>
</feature>
<accession>A0ABN9QVD0</accession>
<feature type="region of interest" description="Disordered" evidence="1">
    <location>
        <begin position="1"/>
        <end position="148"/>
    </location>
</feature>
<feature type="compositionally biased region" description="Gly residues" evidence="1">
    <location>
        <begin position="1"/>
        <end position="12"/>
    </location>
</feature>